<dbReference type="EMBL" id="CM023481">
    <property type="protein sequence ID" value="KAH6948416.1"/>
    <property type="molecule type" value="Genomic_DNA"/>
</dbReference>
<proteinExistence type="predicted"/>
<organism evidence="1 2">
    <name type="scientific">Hyalomma asiaticum</name>
    <name type="common">Tick</name>
    <dbReference type="NCBI Taxonomy" id="266040"/>
    <lineage>
        <taxon>Eukaryota</taxon>
        <taxon>Metazoa</taxon>
        <taxon>Ecdysozoa</taxon>
        <taxon>Arthropoda</taxon>
        <taxon>Chelicerata</taxon>
        <taxon>Arachnida</taxon>
        <taxon>Acari</taxon>
        <taxon>Parasitiformes</taxon>
        <taxon>Ixodida</taxon>
        <taxon>Ixodoidea</taxon>
        <taxon>Ixodidae</taxon>
        <taxon>Hyalomminae</taxon>
        <taxon>Hyalomma</taxon>
    </lineage>
</organism>
<evidence type="ECO:0000313" key="1">
    <source>
        <dbReference type="EMBL" id="KAH6948416.1"/>
    </source>
</evidence>
<evidence type="ECO:0000313" key="2">
    <source>
        <dbReference type="Proteomes" id="UP000821845"/>
    </source>
</evidence>
<protein>
    <submittedName>
        <fullName evidence="1">Uncharacterized protein</fullName>
    </submittedName>
</protein>
<accession>A0ACB7TQ93</accession>
<keyword evidence="2" id="KW-1185">Reference proteome</keyword>
<reference evidence="1" key="1">
    <citation type="submission" date="2020-05" db="EMBL/GenBank/DDBJ databases">
        <title>Large-scale comparative analyses of tick genomes elucidate their genetic diversity and vector capacities.</title>
        <authorList>
            <person name="Jia N."/>
            <person name="Wang J."/>
            <person name="Shi W."/>
            <person name="Du L."/>
            <person name="Sun Y."/>
            <person name="Zhan W."/>
            <person name="Jiang J."/>
            <person name="Wang Q."/>
            <person name="Zhang B."/>
            <person name="Ji P."/>
            <person name="Sakyi L.B."/>
            <person name="Cui X."/>
            <person name="Yuan T."/>
            <person name="Jiang B."/>
            <person name="Yang W."/>
            <person name="Lam T.T.-Y."/>
            <person name="Chang Q."/>
            <person name="Ding S."/>
            <person name="Wang X."/>
            <person name="Zhu J."/>
            <person name="Ruan X."/>
            <person name="Zhao L."/>
            <person name="Wei J."/>
            <person name="Que T."/>
            <person name="Du C."/>
            <person name="Cheng J."/>
            <person name="Dai P."/>
            <person name="Han X."/>
            <person name="Huang E."/>
            <person name="Gao Y."/>
            <person name="Liu J."/>
            <person name="Shao H."/>
            <person name="Ye R."/>
            <person name="Li L."/>
            <person name="Wei W."/>
            <person name="Wang X."/>
            <person name="Wang C."/>
            <person name="Yang T."/>
            <person name="Huo Q."/>
            <person name="Li W."/>
            <person name="Guo W."/>
            <person name="Chen H."/>
            <person name="Zhou L."/>
            <person name="Ni X."/>
            <person name="Tian J."/>
            <person name="Zhou Y."/>
            <person name="Sheng Y."/>
            <person name="Liu T."/>
            <person name="Pan Y."/>
            <person name="Xia L."/>
            <person name="Li J."/>
            <person name="Zhao F."/>
            <person name="Cao W."/>
        </authorList>
    </citation>
    <scope>NUCLEOTIDE SEQUENCE</scope>
    <source>
        <strain evidence="1">Hyas-2018</strain>
    </source>
</reference>
<dbReference type="Proteomes" id="UP000821845">
    <property type="component" value="Chromosome 1"/>
</dbReference>
<sequence>MAASALPMPHTSPDLYRNGAPASRQRADPPPQMVKDALGVAAIGLFLSLPVHLHYEEPAQRQSGFTFFGEGSCGAVSFYES</sequence>
<comment type="caution">
    <text evidence="1">The sequence shown here is derived from an EMBL/GenBank/DDBJ whole genome shotgun (WGS) entry which is preliminary data.</text>
</comment>
<name>A0ACB7TQ93_HYAAI</name>
<gene>
    <name evidence="1" type="ORF">HPB50_024309</name>
</gene>